<gene>
    <name evidence="1" type="ORF">MPIPNATIZW_LOCUS16777</name>
</gene>
<dbReference type="EMBL" id="OY882865">
    <property type="protein sequence ID" value="CAK6448471.1"/>
    <property type="molecule type" value="Genomic_DNA"/>
</dbReference>
<dbReference type="Proteomes" id="UP001314169">
    <property type="component" value="Chromosome 8"/>
</dbReference>
<name>A0ABP0AD79_PIPNA</name>
<accession>A0ABP0AD79</accession>
<sequence length="138" mass="14915">MGGSEQKAGRQGDSTEGCGEGCVVRLLTACGTQASGAVAAFPRKDKAEVGRGGLAPPLPPRSLWAHHHFLFFGSGWRHLEYFMQKLTANEVSTARPGKKRGMKGRARLTDLWSIPRRSVFSSVFQLPGSTPSGKYLNL</sequence>
<evidence type="ECO:0000313" key="1">
    <source>
        <dbReference type="EMBL" id="CAK6448471.1"/>
    </source>
</evidence>
<reference evidence="1" key="1">
    <citation type="submission" date="2023-12" db="EMBL/GenBank/DDBJ databases">
        <authorList>
            <person name="Brown T."/>
        </authorList>
    </citation>
    <scope>NUCLEOTIDE SEQUENCE</scope>
</reference>
<proteinExistence type="predicted"/>
<protein>
    <submittedName>
        <fullName evidence="1">Uncharacterized protein</fullName>
    </submittedName>
</protein>
<organism evidence="1 2">
    <name type="scientific">Pipistrellus nathusii</name>
    <name type="common">Nathusius' pipistrelle</name>
    <dbReference type="NCBI Taxonomy" id="59473"/>
    <lineage>
        <taxon>Eukaryota</taxon>
        <taxon>Metazoa</taxon>
        <taxon>Chordata</taxon>
        <taxon>Craniata</taxon>
        <taxon>Vertebrata</taxon>
        <taxon>Euteleostomi</taxon>
        <taxon>Mammalia</taxon>
        <taxon>Eutheria</taxon>
        <taxon>Laurasiatheria</taxon>
        <taxon>Chiroptera</taxon>
        <taxon>Yangochiroptera</taxon>
        <taxon>Vespertilionidae</taxon>
        <taxon>Pipistrellus</taxon>
    </lineage>
</organism>
<evidence type="ECO:0000313" key="2">
    <source>
        <dbReference type="Proteomes" id="UP001314169"/>
    </source>
</evidence>
<keyword evidence="2" id="KW-1185">Reference proteome</keyword>